<accession>A0ABU7DU34</accession>
<protein>
    <submittedName>
        <fullName evidence="1">Uncharacterized protein</fullName>
    </submittedName>
</protein>
<gene>
    <name evidence="1" type="ORF">CHARACLAT_024833</name>
</gene>
<dbReference type="EMBL" id="JAHUTJ010035580">
    <property type="protein sequence ID" value="MED6278524.1"/>
    <property type="molecule type" value="Genomic_DNA"/>
</dbReference>
<name>A0ABU7DU34_9TELE</name>
<evidence type="ECO:0000313" key="2">
    <source>
        <dbReference type="Proteomes" id="UP001352852"/>
    </source>
</evidence>
<organism evidence="1 2">
    <name type="scientific">Characodon lateralis</name>
    <dbReference type="NCBI Taxonomy" id="208331"/>
    <lineage>
        <taxon>Eukaryota</taxon>
        <taxon>Metazoa</taxon>
        <taxon>Chordata</taxon>
        <taxon>Craniata</taxon>
        <taxon>Vertebrata</taxon>
        <taxon>Euteleostomi</taxon>
        <taxon>Actinopterygii</taxon>
        <taxon>Neopterygii</taxon>
        <taxon>Teleostei</taxon>
        <taxon>Neoteleostei</taxon>
        <taxon>Acanthomorphata</taxon>
        <taxon>Ovalentaria</taxon>
        <taxon>Atherinomorphae</taxon>
        <taxon>Cyprinodontiformes</taxon>
        <taxon>Goodeidae</taxon>
        <taxon>Characodon</taxon>
    </lineage>
</organism>
<keyword evidence="2" id="KW-1185">Reference proteome</keyword>
<comment type="caution">
    <text evidence="1">The sequence shown here is derived from an EMBL/GenBank/DDBJ whole genome shotgun (WGS) entry which is preliminary data.</text>
</comment>
<sequence length="107" mass="12355">MFPLNSIDSFITTRRKQEMLAEKSPEIILWCSHKRAVNLCHLNAKVTILIPTAHCSQRGYIHYYFSGSKAMTEGEERWLLLAETTGTCPYLQYKEECHTAYARLLVS</sequence>
<dbReference type="Proteomes" id="UP001352852">
    <property type="component" value="Unassembled WGS sequence"/>
</dbReference>
<proteinExistence type="predicted"/>
<evidence type="ECO:0000313" key="1">
    <source>
        <dbReference type="EMBL" id="MED6278524.1"/>
    </source>
</evidence>
<reference evidence="1 2" key="1">
    <citation type="submission" date="2021-06" db="EMBL/GenBank/DDBJ databases">
        <authorList>
            <person name="Palmer J.M."/>
        </authorList>
    </citation>
    <scope>NUCLEOTIDE SEQUENCE [LARGE SCALE GENOMIC DNA]</scope>
    <source>
        <strain evidence="1 2">CL_MEX2019</strain>
        <tissue evidence="1">Muscle</tissue>
    </source>
</reference>